<dbReference type="SUPFAM" id="SSF48452">
    <property type="entry name" value="TPR-like"/>
    <property type="match status" value="1"/>
</dbReference>
<keyword evidence="12" id="KW-0812">Transmembrane</keyword>
<name>A0ABR7PCR6_9FIRM</name>
<feature type="binding site" evidence="10">
    <location>
        <position position="42"/>
    </location>
    <ligand>
        <name>ATP</name>
        <dbReference type="ChEBI" id="CHEBI:30616"/>
    </ligand>
</feature>
<dbReference type="InterPro" id="IPR050660">
    <property type="entry name" value="NEK_Ser/Thr_kinase"/>
</dbReference>
<comment type="caution">
    <text evidence="14">The sequence shown here is derived from an EMBL/GenBank/DDBJ whole genome shotgun (WGS) entry which is preliminary data.</text>
</comment>
<dbReference type="PROSITE" id="PS50011">
    <property type="entry name" value="PROTEIN_KINASE_DOM"/>
    <property type="match status" value="1"/>
</dbReference>
<dbReference type="PROSITE" id="PS00107">
    <property type="entry name" value="PROTEIN_KINASE_ATP"/>
    <property type="match status" value="1"/>
</dbReference>
<evidence type="ECO:0000313" key="15">
    <source>
        <dbReference type="Proteomes" id="UP000661649"/>
    </source>
</evidence>
<keyword evidence="12" id="KW-0472">Membrane</keyword>
<dbReference type="InterPro" id="IPR000719">
    <property type="entry name" value="Prot_kinase_dom"/>
</dbReference>
<evidence type="ECO:0000256" key="6">
    <source>
        <dbReference type="ARBA" id="ARBA00022777"/>
    </source>
</evidence>
<proteinExistence type="inferred from homology"/>
<comment type="similarity">
    <text evidence="1">Belongs to the protein kinase superfamily. NEK Ser/Thr protein kinase family. NIMA subfamily.</text>
</comment>
<dbReference type="EC" id="2.7.11.1" evidence="2"/>
<sequence length="635" mass="73064">MLQNGEILGGMYQVIGEIGKGGSGIIYLGYHLRLQKQIVIKKIKDINVGQINTRIEADILKKLHHRYLPQVYDFLEMQDGIYTIIDYIPGHDLSYYLGRNYNFPEETILKWMHQMCEVLEYLHSQKPPILHSDIKPGNIMVTENDDICLIDFNVSLDGEVSKELQGLSRSYAAPEQFQYALDRMYGKHSKIVLDARMDIYSMGAVFYRLMTGWTPDAESGMPYSIMEMNLPYNNGIKAIINRATAWEPSHRFQSAKQMRKALDNVERMDPQYKALTNLQILTAFGSGLLILIGIFLILFGTMSNKKEKWQEAYDSFYEITESGTDSEVVTEGIDLLNNGSVQGALKKYPEKKAEILHAIGDSYFRQKQYEDAIDYYKEALDTGEVQENYLRDYMMALARSGQNVEQSVIEIEYPEAAYMERADVELIEAQTKYTQGEFEEALIKCEDALAQSTDIEVSSLICVLESEIYMEQEEYTKAADSAIRVTKFDSSKDARRRAGSLAFEAGNHLEDTKEKNGWYEKARKYYETLCQDETCSYEDEMNYALVLQALEQYSDSNVCLRKMREEYPDDYKVLMWMCYNYLGIGNQKGSMAEVESDLNFAYSSCKYLYSQDESMTGGSDEDMEKLNELMKQLEE</sequence>
<dbReference type="InterPro" id="IPR017441">
    <property type="entry name" value="Protein_kinase_ATP_BS"/>
</dbReference>
<keyword evidence="7 9" id="KW-0802">TPR repeat</keyword>
<evidence type="ECO:0000256" key="2">
    <source>
        <dbReference type="ARBA" id="ARBA00012513"/>
    </source>
</evidence>
<evidence type="ECO:0000313" key="14">
    <source>
        <dbReference type="EMBL" id="MBC8629057.1"/>
    </source>
</evidence>
<dbReference type="EMBL" id="JACRTP010000004">
    <property type="protein sequence ID" value="MBC8629057.1"/>
    <property type="molecule type" value="Genomic_DNA"/>
</dbReference>
<evidence type="ECO:0000259" key="13">
    <source>
        <dbReference type="PROSITE" id="PS50011"/>
    </source>
</evidence>
<evidence type="ECO:0000256" key="8">
    <source>
        <dbReference type="ARBA" id="ARBA00022840"/>
    </source>
</evidence>
<keyword evidence="5 10" id="KW-0547">Nucleotide-binding</keyword>
<dbReference type="PROSITE" id="PS50005">
    <property type="entry name" value="TPR"/>
    <property type="match status" value="1"/>
</dbReference>
<evidence type="ECO:0000256" key="4">
    <source>
        <dbReference type="ARBA" id="ARBA00022737"/>
    </source>
</evidence>
<dbReference type="PROSITE" id="PS00108">
    <property type="entry name" value="PROTEIN_KINASE_ST"/>
    <property type="match status" value="1"/>
</dbReference>
<evidence type="ECO:0000256" key="11">
    <source>
        <dbReference type="SAM" id="MobiDB-lite"/>
    </source>
</evidence>
<dbReference type="SUPFAM" id="SSF56112">
    <property type="entry name" value="Protein kinase-like (PK-like)"/>
    <property type="match status" value="1"/>
</dbReference>
<dbReference type="PANTHER" id="PTHR43671">
    <property type="entry name" value="SERINE/THREONINE-PROTEIN KINASE NEK"/>
    <property type="match status" value="1"/>
</dbReference>
<dbReference type="Pfam" id="PF00069">
    <property type="entry name" value="Pkinase"/>
    <property type="match status" value="1"/>
</dbReference>
<dbReference type="InterPro" id="IPR011990">
    <property type="entry name" value="TPR-like_helical_dom_sf"/>
</dbReference>
<keyword evidence="4" id="KW-0677">Repeat</keyword>
<evidence type="ECO:0000256" key="5">
    <source>
        <dbReference type="ARBA" id="ARBA00022741"/>
    </source>
</evidence>
<dbReference type="PROSITE" id="PS50293">
    <property type="entry name" value="TPR_REGION"/>
    <property type="match status" value="1"/>
</dbReference>
<dbReference type="InterPro" id="IPR008271">
    <property type="entry name" value="Ser/Thr_kinase_AS"/>
</dbReference>
<dbReference type="InterPro" id="IPR011009">
    <property type="entry name" value="Kinase-like_dom_sf"/>
</dbReference>
<feature type="transmembrane region" description="Helical" evidence="12">
    <location>
        <begin position="278"/>
        <end position="299"/>
    </location>
</feature>
<evidence type="ECO:0000256" key="12">
    <source>
        <dbReference type="SAM" id="Phobius"/>
    </source>
</evidence>
<dbReference type="RefSeq" id="WP_187558814.1">
    <property type="nucleotide sequence ID" value="NZ_JACRTP010000004.1"/>
</dbReference>
<evidence type="ECO:0000256" key="7">
    <source>
        <dbReference type="ARBA" id="ARBA00022803"/>
    </source>
</evidence>
<dbReference type="PANTHER" id="PTHR43671:SF13">
    <property type="entry name" value="SERINE_THREONINE-PROTEIN KINASE NEK2"/>
    <property type="match status" value="1"/>
</dbReference>
<keyword evidence="12" id="KW-1133">Transmembrane helix</keyword>
<reference evidence="14 15" key="1">
    <citation type="submission" date="2020-08" db="EMBL/GenBank/DDBJ databases">
        <title>Genome public.</title>
        <authorList>
            <person name="Liu C."/>
            <person name="Sun Q."/>
        </authorList>
    </citation>
    <scope>NUCLEOTIDE SEQUENCE [LARGE SCALE GENOMIC DNA]</scope>
    <source>
        <strain evidence="14 15">3_YM_SP_D4_24.mj</strain>
    </source>
</reference>
<evidence type="ECO:0000256" key="10">
    <source>
        <dbReference type="PROSITE-ProRule" id="PRU10141"/>
    </source>
</evidence>
<feature type="repeat" description="TPR" evidence="9">
    <location>
        <begin position="353"/>
        <end position="386"/>
    </location>
</feature>
<keyword evidence="3" id="KW-0808">Transferase</keyword>
<feature type="compositionally biased region" description="Basic and acidic residues" evidence="11">
    <location>
        <begin position="624"/>
        <end position="635"/>
    </location>
</feature>
<keyword evidence="8 10" id="KW-0067">ATP-binding</keyword>
<gene>
    <name evidence="14" type="ORF">H8712_10625</name>
</gene>
<dbReference type="Gene3D" id="1.25.40.10">
    <property type="entry name" value="Tetratricopeptide repeat domain"/>
    <property type="match status" value="2"/>
</dbReference>
<dbReference type="InterPro" id="IPR019734">
    <property type="entry name" value="TPR_rpt"/>
</dbReference>
<dbReference type="Gene3D" id="1.10.510.10">
    <property type="entry name" value="Transferase(Phosphotransferase) domain 1"/>
    <property type="match status" value="1"/>
</dbReference>
<accession>A0ABR7PCR6</accession>
<evidence type="ECO:0000256" key="1">
    <source>
        <dbReference type="ARBA" id="ARBA00010886"/>
    </source>
</evidence>
<dbReference type="GO" id="GO:0016301">
    <property type="term" value="F:kinase activity"/>
    <property type="evidence" value="ECO:0007669"/>
    <property type="project" value="UniProtKB-KW"/>
</dbReference>
<organism evidence="14 15">
    <name type="scientific">Blautia stercoris</name>
    <dbReference type="NCBI Taxonomy" id="871664"/>
    <lineage>
        <taxon>Bacteria</taxon>
        <taxon>Bacillati</taxon>
        <taxon>Bacillota</taxon>
        <taxon>Clostridia</taxon>
        <taxon>Lachnospirales</taxon>
        <taxon>Lachnospiraceae</taxon>
        <taxon>Blautia</taxon>
    </lineage>
</organism>
<dbReference type="Proteomes" id="UP000661649">
    <property type="component" value="Unassembled WGS sequence"/>
</dbReference>
<protein>
    <recommendedName>
        <fullName evidence="2">non-specific serine/threonine protein kinase</fullName>
        <ecNumber evidence="2">2.7.11.1</ecNumber>
    </recommendedName>
</protein>
<keyword evidence="15" id="KW-1185">Reference proteome</keyword>
<evidence type="ECO:0000256" key="9">
    <source>
        <dbReference type="PROSITE-ProRule" id="PRU00339"/>
    </source>
</evidence>
<dbReference type="SMART" id="SM00220">
    <property type="entry name" value="S_TKc"/>
    <property type="match status" value="1"/>
</dbReference>
<keyword evidence="6 14" id="KW-0418">Kinase</keyword>
<feature type="region of interest" description="Disordered" evidence="11">
    <location>
        <begin position="613"/>
        <end position="635"/>
    </location>
</feature>
<dbReference type="InterPro" id="IPR013105">
    <property type="entry name" value="TPR_2"/>
</dbReference>
<dbReference type="SMART" id="SM00028">
    <property type="entry name" value="TPR"/>
    <property type="match status" value="2"/>
</dbReference>
<dbReference type="Pfam" id="PF07719">
    <property type="entry name" value="TPR_2"/>
    <property type="match status" value="1"/>
</dbReference>
<dbReference type="CDD" id="cd14014">
    <property type="entry name" value="STKc_PknB_like"/>
    <property type="match status" value="1"/>
</dbReference>
<feature type="domain" description="Protein kinase" evidence="13">
    <location>
        <begin position="12"/>
        <end position="272"/>
    </location>
</feature>
<evidence type="ECO:0000256" key="3">
    <source>
        <dbReference type="ARBA" id="ARBA00022679"/>
    </source>
</evidence>